<evidence type="ECO:0000313" key="2">
    <source>
        <dbReference type="Proteomes" id="UP000319801"/>
    </source>
</evidence>
<comment type="caution">
    <text evidence="1">The sequence shown here is derived from an EMBL/GenBank/DDBJ whole genome shotgun (WGS) entry which is preliminary data.</text>
</comment>
<dbReference type="Proteomes" id="UP000319801">
    <property type="component" value="Unassembled WGS sequence"/>
</dbReference>
<keyword evidence="2" id="KW-1185">Reference proteome</keyword>
<proteinExistence type="predicted"/>
<name>A0A556VUJ7_BAGYA</name>
<sequence length="161" mass="18200">MNTRKVLERRWSRWQDGRPGLLRPGPWGTKSLWYPCGSEKQCRAAYGPDQCPELTRRLVLLRCRRYYAPITAAEDARGTRFPLSIQLRIRKRAGVCAAGTFGGTHLSVLLRTPPNDTRALNVKWSPPVKFRRGVLSLSLSMRRVEGGMAARLLHILAYALG</sequence>
<accession>A0A556VUJ7</accession>
<protein>
    <submittedName>
        <fullName evidence="1">Uncharacterized protein</fullName>
    </submittedName>
</protein>
<organism evidence="1 2">
    <name type="scientific">Bagarius yarrelli</name>
    <name type="common">Goonch</name>
    <name type="synonym">Bagrus yarrelli</name>
    <dbReference type="NCBI Taxonomy" id="175774"/>
    <lineage>
        <taxon>Eukaryota</taxon>
        <taxon>Metazoa</taxon>
        <taxon>Chordata</taxon>
        <taxon>Craniata</taxon>
        <taxon>Vertebrata</taxon>
        <taxon>Euteleostomi</taxon>
        <taxon>Actinopterygii</taxon>
        <taxon>Neopterygii</taxon>
        <taxon>Teleostei</taxon>
        <taxon>Ostariophysi</taxon>
        <taxon>Siluriformes</taxon>
        <taxon>Sisoridae</taxon>
        <taxon>Sisorinae</taxon>
        <taxon>Bagarius</taxon>
    </lineage>
</organism>
<reference evidence="1 2" key="1">
    <citation type="journal article" date="2019" name="Genome Biol. Evol.">
        <title>Whole-Genome Sequencing of the Giant Devil Catfish, Bagarius yarrelli.</title>
        <authorList>
            <person name="Jiang W."/>
            <person name="Lv Y."/>
            <person name="Cheng L."/>
            <person name="Yang K."/>
            <person name="Chao B."/>
            <person name="Wang X."/>
            <person name="Li Y."/>
            <person name="Pan X."/>
            <person name="You X."/>
            <person name="Zhang Y."/>
            <person name="Yang J."/>
            <person name="Li J."/>
            <person name="Zhang X."/>
            <person name="Liu S."/>
            <person name="Sun C."/>
            <person name="Yang J."/>
            <person name="Shi Q."/>
        </authorList>
    </citation>
    <scope>NUCLEOTIDE SEQUENCE [LARGE SCALE GENOMIC DNA]</scope>
    <source>
        <strain evidence="1">JWS20170419001</strain>
        <tissue evidence="1">Muscle</tissue>
    </source>
</reference>
<gene>
    <name evidence="1" type="ORF">Baya_16154</name>
</gene>
<dbReference type="AlphaFoldDB" id="A0A556VUJ7"/>
<evidence type="ECO:0000313" key="1">
    <source>
        <dbReference type="EMBL" id="TTQ71773.1"/>
    </source>
</evidence>
<dbReference type="EMBL" id="VCAZ01000267">
    <property type="protein sequence ID" value="TTQ71773.1"/>
    <property type="molecule type" value="Genomic_DNA"/>
</dbReference>